<reference evidence="1 2" key="1">
    <citation type="submission" date="2019-02" db="EMBL/GenBank/DDBJ databases">
        <title>A cornucopia of Shigella phages from the Cornhusker state.</title>
        <authorList>
            <person name="Doore S.M."/>
            <person name="Schrad J.R."/>
            <person name="Perrett H.R."/>
            <person name="Dover J.A."/>
            <person name="Schrad K.P."/>
            <person name="Dean W.F."/>
            <person name="Parent K.N."/>
        </authorList>
    </citation>
    <scope>NUCLEOTIDE SEQUENCE [LARGE SCALE GENOMIC DNA]</scope>
</reference>
<dbReference type="EMBL" id="MK562503">
    <property type="protein sequence ID" value="QBP32904.1"/>
    <property type="molecule type" value="Genomic_DNA"/>
</dbReference>
<evidence type="ECO:0000313" key="1">
    <source>
        <dbReference type="EMBL" id="QBP32904.1"/>
    </source>
</evidence>
<organism evidence="1 2">
    <name type="scientific">Shigella phage Buco</name>
    <dbReference type="NCBI Taxonomy" id="2530183"/>
    <lineage>
        <taxon>Viruses</taxon>
        <taxon>Duplodnaviria</taxon>
        <taxon>Heunggongvirae</taxon>
        <taxon>Uroviricota</taxon>
        <taxon>Caudoviricetes</taxon>
        <taxon>Autographivirales</taxon>
        <taxon>Autoscriptoviridae</taxon>
        <taxon>Slopekvirinae</taxon>
        <taxon>Bucovirus</taxon>
        <taxon>Bucovirus buco</taxon>
    </lineage>
</organism>
<proteinExistence type="predicted"/>
<name>A0A482JME6_9CAUD</name>
<dbReference type="Proteomes" id="UP000294568">
    <property type="component" value="Segment"/>
</dbReference>
<accession>A0A482JME6</accession>
<protein>
    <submittedName>
        <fullName evidence="1">Uncharacterized protein</fullName>
    </submittedName>
</protein>
<sequence>MVQTITIIVKSALLLISSSVSEPIPFCTMEVQGQPGYELFENPEGGCKQLGATYKRNAEIAYPDAAVVLVVDGVSNQNM</sequence>
<gene>
    <name evidence="1" type="ORF">HRP29_gp4</name>
</gene>
<evidence type="ECO:0000313" key="2">
    <source>
        <dbReference type="Proteomes" id="UP000294568"/>
    </source>
</evidence>
<keyword evidence="2" id="KW-1185">Reference proteome</keyword>